<dbReference type="GeneID" id="23567848"/>
<gene>
    <name evidence="1" type="ORF">UMAG_12081</name>
</gene>
<name>A0A0D1CF04_MYCMD</name>
<dbReference type="EMBL" id="CM003140">
    <property type="protein sequence ID" value="KIS71577.1"/>
    <property type="molecule type" value="Genomic_DNA"/>
</dbReference>
<dbReference type="eggNOG" id="ENOG502SCFZ">
    <property type="taxonomic scope" value="Eukaryota"/>
</dbReference>
<reference evidence="1 2" key="1">
    <citation type="journal article" date="2006" name="Nature">
        <title>Insights from the genome of the biotrophic fungal plant pathogen Ustilago maydis.</title>
        <authorList>
            <person name="Kamper J."/>
            <person name="Kahmann R."/>
            <person name="Bolker M."/>
            <person name="Ma L.J."/>
            <person name="Brefort T."/>
            <person name="Saville B.J."/>
            <person name="Banuett F."/>
            <person name="Kronstad J.W."/>
            <person name="Gold S.E."/>
            <person name="Muller O."/>
            <person name="Perlin M.H."/>
            <person name="Wosten H.A."/>
            <person name="de Vries R."/>
            <person name="Ruiz-Herrera J."/>
            <person name="Reynaga-Pena C.G."/>
            <person name="Snetselaar K."/>
            <person name="McCann M."/>
            <person name="Perez-Martin J."/>
            <person name="Feldbrugge M."/>
            <person name="Basse C.W."/>
            <person name="Steinberg G."/>
            <person name="Ibeas J.I."/>
            <person name="Holloman W."/>
            <person name="Guzman P."/>
            <person name="Farman M."/>
            <person name="Stajich J.E."/>
            <person name="Sentandreu R."/>
            <person name="Gonzalez-Prieto J.M."/>
            <person name="Kennell J.C."/>
            <person name="Molina L."/>
            <person name="Schirawski J."/>
            <person name="Mendoza-Mendoza A."/>
            <person name="Greilinger D."/>
            <person name="Munch K."/>
            <person name="Rossel N."/>
            <person name="Scherer M."/>
            <person name="Vranes M."/>
            <person name="Ladendorf O."/>
            <person name="Vincon V."/>
            <person name="Fuchs U."/>
            <person name="Sandrock B."/>
            <person name="Meng S."/>
            <person name="Ho E.C."/>
            <person name="Cahill M.J."/>
            <person name="Boyce K.J."/>
            <person name="Klose J."/>
            <person name="Klosterman S.J."/>
            <person name="Deelstra H.J."/>
            <person name="Ortiz-Castellanos L."/>
            <person name="Li W."/>
            <person name="Sanchez-Alonso P."/>
            <person name="Schreier P.H."/>
            <person name="Hauser-Hahn I."/>
            <person name="Vaupel M."/>
            <person name="Koopmann E."/>
            <person name="Friedrich G."/>
            <person name="Voss H."/>
            <person name="Schluter T."/>
            <person name="Margolis J."/>
            <person name="Platt D."/>
            <person name="Swimmer C."/>
            <person name="Gnirke A."/>
            <person name="Chen F."/>
            <person name="Vysotskaia V."/>
            <person name="Mannhaupt G."/>
            <person name="Guldener U."/>
            <person name="Munsterkotter M."/>
            <person name="Haase D."/>
            <person name="Oesterheld M."/>
            <person name="Mewes H.W."/>
            <person name="Mauceli E.W."/>
            <person name="DeCaprio D."/>
            <person name="Wade C.M."/>
            <person name="Butler J."/>
            <person name="Young S."/>
            <person name="Jaffe D.B."/>
            <person name="Calvo S."/>
            <person name="Nusbaum C."/>
            <person name="Galagan J."/>
            <person name="Birren B.W."/>
        </authorList>
    </citation>
    <scope>NUCLEOTIDE SEQUENCE [LARGE SCALE GENOMIC DNA]</scope>
    <source>
        <strain evidence="2">DSM 14603 / FGSC 9021 / UM521</strain>
    </source>
</reference>
<dbReference type="Proteomes" id="UP000000561">
    <property type="component" value="Chromosome 1"/>
</dbReference>
<evidence type="ECO:0000313" key="2">
    <source>
        <dbReference type="Proteomes" id="UP000000561"/>
    </source>
</evidence>
<dbReference type="AlphaFoldDB" id="A0A0D1CF04"/>
<organism evidence="1 2">
    <name type="scientific">Mycosarcoma maydis</name>
    <name type="common">Corn smut fungus</name>
    <name type="synonym">Ustilago maydis</name>
    <dbReference type="NCBI Taxonomy" id="5270"/>
    <lineage>
        <taxon>Eukaryota</taxon>
        <taxon>Fungi</taxon>
        <taxon>Dikarya</taxon>
        <taxon>Basidiomycota</taxon>
        <taxon>Ustilaginomycotina</taxon>
        <taxon>Ustilaginomycetes</taxon>
        <taxon>Ustilaginales</taxon>
        <taxon>Ustilaginaceae</taxon>
        <taxon>Mycosarcoma</taxon>
    </lineage>
</organism>
<dbReference type="VEuPathDB" id="FungiDB:UMAG_12081"/>
<proteinExistence type="predicted"/>
<sequence>MGLRANFEETPTLLAPPSYLVSTSGFETESAANGRIDIAPYHTAWKLILAAILRSVQIHAVDDPDKEEEQAETLVGVLCNLRLVSRLVYSVSMSLLRPMYFPEYLKAISSTVYSTGLTHSSLDQPCRETRVLDHYISYRISRRHLASRSSLLLINDDAESDQRQMLQDLFKWLQPQTYIEDEIGKALNSSSRASNAVQFEDLLVKFRFTRAAITLPFLVDASLVQSATSMPITVRKECVALDRASSESIFVTAHRLLDQLNKLVFVRKTQAGKAWYILVGETG</sequence>
<dbReference type="KEGG" id="uma:UMAG_12081"/>
<dbReference type="STRING" id="237631.A0A0D1CF04"/>
<dbReference type="InParanoid" id="A0A0D1CF04"/>
<keyword evidence="2" id="KW-1185">Reference proteome</keyword>
<protein>
    <submittedName>
        <fullName evidence="1">Uncharacterized protein</fullName>
    </submittedName>
</protein>
<accession>A0A0D1CF04</accession>
<dbReference type="RefSeq" id="XP_011386825.1">
    <property type="nucleotide sequence ID" value="XM_011388523.1"/>
</dbReference>
<evidence type="ECO:0000313" key="1">
    <source>
        <dbReference type="EMBL" id="KIS71577.1"/>
    </source>
</evidence>
<dbReference type="OrthoDB" id="2536866at2759"/>